<dbReference type="Pfam" id="PF07562">
    <property type="entry name" value="NCD3G"/>
    <property type="match status" value="1"/>
</dbReference>
<dbReference type="SUPFAM" id="SSF57184">
    <property type="entry name" value="Growth factor receptor domain"/>
    <property type="match status" value="1"/>
</dbReference>
<accession>A0ABM3YT34</accession>
<reference evidence="4" key="1">
    <citation type="submission" date="2025-08" db="UniProtKB">
        <authorList>
            <consortium name="RefSeq"/>
        </authorList>
    </citation>
    <scope>IDENTIFICATION</scope>
    <source>
        <tissue evidence="4">Blood</tissue>
    </source>
</reference>
<dbReference type="PANTHER" id="PTHR24061">
    <property type="entry name" value="CALCIUM-SENSING RECEPTOR-RELATED"/>
    <property type="match status" value="1"/>
</dbReference>
<gene>
    <name evidence="4" type="primary">LOC132709488</name>
</gene>
<keyword evidence="3" id="KW-1185">Reference proteome</keyword>
<dbReference type="InterPro" id="IPR038550">
    <property type="entry name" value="GPCR_3_9-Cys_sf"/>
</dbReference>
<dbReference type="PANTHER" id="PTHR24061:SF599">
    <property type="entry name" value="G-PROTEIN COUPLED RECEPTORS FAMILY 3 PROFILE DOMAIN-CONTAINING PROTEIN"/>
    <property type="match status" value="1"/>
</dbReference>
<dbReference type="InterPro" id="IPR009030">
    <property type="entry name" value="Growth_fac_rcpt_cys_sf"/>
</dbReference>
<evidence type="ECO:0000313" key="4">
    <source>
        <dbReference type="RefSeq" id="XP_060539284.1"/>
    </source>
</evidence>
<evidence type="ECO:0000259" key="2">
    <source>
        <dbReference type="Pfam" id="PF07562"/>
    </source>
</evidence>
<sequence length="196" mass="22105">MSNVKRRRKEGEERLGTPRLQPWKFHPFLKKKELYNLSLLKVYLDQNGDVVADLDIISRVVLPKDDPIDKELGSFERQRLRISQDALSQLKLLNKSLPQSKCVEKCQPGFVKKAREGEPFCCYDCIPCPEGTISTQEDTEKCTKCPDDQYPAKNRVQSEKAMQENSLGVPGLPATAAALPPTPPQLTISPRTLRAI</sequence>
<feature type="region of interest" description="Disordered" evidence="1">
    <location>
        <begin position="159"/>
        <end position="196"/>
    </location>
</feature>
<dbReference type="InterPro" id="IPR000068">
    <property type="entry name" value="GPCR_3_Ca_sens_rcpt-rel"/>
</dbReference>
<proteinExistence type="predicted"/>
<dbReference type="GeneID" id="132709488"/>
<organism evidence="3 4">
    <name type="scientific">Pantherophis guttatus</name>
    <name type="common">Corn snake</name>
    <name type="synonym">Elaphe guttata</name>
    <dbReference type="NCBI Taxonomy" id="94885"/>
    <lineage>
        <taxon>Eukaryota</taxon>
        <taxon>Metazoa</taxon>
        <taxon>Chordata</taxon>
        <taxon>Craniata</taxon>
        <taxon>Vertebrata</taxon>
        <taxon>Euteleostomi</taxon>
        <taxon>Lepidosauria</taxon>
        <taxon>Squamata</taxon>
        <taxon>Bifurcata</taxon>
        <taxon>Unidentata</taxon>
        <taxon>Episquamata</taxon>
        <taxon>Toxicofera</taxon>
        <taxon>Serpentes</taxon>
        <taxon>Colubroidea</taxon>
        <taxon>Colubridae</taxon>
        <taxon>Colubrinae</taxon>
        <taxon>Pantherophis</taxon>
    </lineage>
</organism>
<dbReference type="Gene3D" id="3.40.50.2300">
    <property type="match status" value="2"/>
</dbReference>
<feature type="domain" description="GPCR family 3 nine cysteines" evidence="2">
    <location>
        <begin position="98"/>
        <end position="151"/>
    </location>
</feature>
<feature type="compositionally biased region" description="Low complexity" evidence="1">
    <location>
        <begin position="170"/>
        <end position="179"/>
    </location>
</feature>
<protein>
    <submittedName>
        <fullName evidence="4">Vomeronasal type-2 receptor 26-like</fullName>
    </submittedName>
</protein>
<dbReference type="RefSeq" id="XP_060539284.1">
    <property type="nucleotide sequence ID" value="XM_060683301.1"/>
</dbReference>
<evidence type="ECO:0000313" key="3">
    <source>
        <dbReference type="Proteomes" id="UP001652622"/>
    </source>
</evidence>
<dbReference type="Proteomes" id="UP001652622">
    <property type="component" value="Unplaced"/>
</dbReference>
<dbReference type="Gene3D" id="2.10.50.30">
    <property type="entry name" value="GPCR, family 3, nine cysteines domain"/>
    <property type="match status" value="1"/>
</dbReference>
<evidence type="ECO:0000256" key="1">
    <source>
        <dbReference type="SAM" id="MobiDB-lite"/>
    </source>
</evidence>
<dbReference type="InterPro" id="IPR011500">
    <property type="entry name" value="GPCR_3_9-Cys_dom"/>
</dbReference>
<name>A0ABM3YT34_PANGU</name>